<reference evidence="3" key="1">
    <citation type="journal article" date="2019" name="Int. J. Syst. Evol. Microbiol.">
        <title>The Global Catalogue of Microorganisms (GCM) 10K type strain sequencing project: providing services to taxonomists for standard genome sequencing and annotation.</title>
        <authorList>
            <consortium name="The Broad Institute Genomics Platform"/>
            <consortium name="The Broad Institute Genome Sequencing Center for Infectious Disease"/>
            <person name="Wu L."/>
            <person name="Ma J."/>
        </authorList>
    </citation>
    <scope>NUCLEOTIDE SEQUENCE [LARGE SCALE GENOMIC DNA]</scope>
    <source>
        <strain evidence="3">CCUG 57113</strain>
    </source>
</reference>
<dbReference type="EMBL" id="JBHSMH010000090">
    <property type="protein sequence ID" value="MFC5471125.1"/>
    <property type="molecule type" value="Genomic_DNA"/>
</dbReference>
<evidence type="ECO:0000256" key="1">
    <source>
        <dbReference type="SAM" id="Phobius"/>
    </source>
</evidence>
<feature type="transmembrane region" description="Helical" evidence="1">
    <location>
        <begin position="49"/>
        <end position="71"/>
    </location>
</feature>
<gene>
    <name evidence="2" type="ORF">ACFPPD_20765</name>
</gene>
<keyword evidence="3" id="KW-1185">Reference proteome</keyword>
<organism evidence="2 3">
    <name type="scientific">Cohnella suwonensis</name>
    <dbReference type="NCBI Taxonomy" id="696072"/>
    <lineage>
        <taxon>Bacteria</taxon>
        <taxon>Bacillati</taxon>
        <taxon>Bacillota</taxon>
        <taxon>Bacilli</taxon>
        <taxon>Bacillales</taxon>
        <taxon>Paenibacillaceae</taxon>
        <taxon>Cohnella</taxon>
    </lineage>
</organism>
<dbReference type="Proteomes" id="UP001596105">
    <property type="component" value="Unassembled WGS sequence"/>
</dbReference>
<keyword evidence="1" id="KW-0472">Membrane</keyword>
<sequence>MNDFASKWEATRNQGKQKYTMKYGVLYIGMTATILLSVLDWISNGSVSVVYLCSRILVLPMIGAIIVGMRWEGMEKKYAKLKSDAEAKA</sequence>
<keyword evidence="1" id="KW-1133">Transmembrane helix</keyword>
<proteinExistence type="predicted"/>
<dbReference type="RefSeq" id="WP_209746107.1">
    <property type="nucleotide sequence ID" value="NZ_JBHSMH010000090.1"/>
</dbReference>
<comment type="caution">
    <text evidence="2">The sequence shown here is derived from an EMBL/GenBank/DDBJ whole genome shotgun (WGS) entry which is preliminary data.</text>
</comment>
<name>A0ABW0LZ75_9BACL</name>
<evidence type="ECO:0000313" key="2">
    <source>
        <dbReference type="EMBL" id="MFC5471125.1"/>
    </source>
</evidence>
<evidence type="ECO:0000313" key="3">
    <source>
        <dbReference type="Proteomes" id="UP001596105"/>
    </source>
</evidence>
<feature type="transmembrane region" description="Helical" evidence="1">
    <location>
        <begin position="21"/>
        <end position="43"/>
    </location>
</feature>
<accession>A0ABW0LZ75</accession>
<keyword evidence="1" id="KW-0812">Transmembrane</keyword>
<protein>
    <submittedName>
        <fullName evidence="2">Uncharacterized protein</fullName>
    </submittedName>
</protein>